<dbReference type="InterPro" id="IPR000994">
    <property type="entry name" value="Pept_M24"/>
</dbReference>
<keyword evidence="9" id="KW-0464">Manganese</keyword>
<dbReference type="AlphaFoldDB" id="A0A2T5JBZ4"/>
<dbReference type="EMBL" id="QAOQ01000002">
    <property type="protein sequence ID" value="PTQ99284.1"/>
    <property type="molecule type" value="Genomic_DNA"/>
</dbReference>
<proteinExistence type="inferred from homology"/>
<gene>
    <name evidence="12" type="ORF">C8P68_102100</name>
</gene>
<dbReference type="InterPro" id="IPR036005">
    <property type="entry name" value="Creatinase/aminopeptidase-like"/>
</dbReference>
<dbReference type="SMART" id="SM01011">
    <property type="entry name" value="AMP_N"/>
    <property type="match status" value="1"/>
</dbReference>
<dbReference type="PANTHER" id="PTHR43226:SF4">
    <property type="entry name" value="XAA-PRO AMINOPEPTIDASE 3"/>
    <property type="match status" value="1"/>
</dbReference>
<dbReference type="Pfam" id="PF00557">
    <property type="entry name" value="Peptidase_M24"/>
    <property type="match status" value="1"/>
</dbReference>
<dbReference type="GO" id="GO:0030145">
    <property type="term" value="F:manganese ion binding"/>
    <property type="evidence" value="ECO:0007669"/>
    <property type="project" value="InterPro"/>
</dbReference>
<evidence type="ECO:0000259" key="11">
    <source>
        <dbReference type="SMART" id="SM01011"/>
    </source>
</evidence>
<dbReference type="Proteomes" id="UP000244168">
    <property type="component" value="Unassembled WGS sequence"/>
</dbReference>
<dbReference type="PANTHER" id="PTHR43226">
    <property type="entry name" value="XAA-PRO AMINOPEPTIDASE 3"/>
    <property type="match status" value="1"/>
</dbReference>
<feature type="domain" description="Aminopeptidase P N-terminal" evidence="11">
    <location>
        <begin position="6"/>
        <end position="142"/>
    </location>
</feature>
<dbReference type="InterPro" id="IPR029149">
    <property type="entry name" value="Creatin/AminoP/Spt16_N"/>
</dbReference>
<evidence type="ECO:0000313" key="13">
    <source>
        <dbReference type="Proteomes" id="UP000244168"/>
    </source>
</evidence>
<evidence type="ECO:0000256" key="2">
    <source>
        <dbReference type="ARBA" id="ARBA00001936"/>
    </source>
</evidence>
<evidence type="ECO:0000256" key="6">
    <source>
        <dbReference type="ARBA" id="ARBA00022723"/>
    </source>
</evidence>
<evidence type="ECO:0000256" key="3">
    <source>
        <dbReference type="ARBA" id="ARBA00008766"/>
    </source>
</evidence>
<reference evidence="12 13" key="1">
    <citation type="submission" date="2018-04" db="EMBL/GenBank/DDBJ databases">
        <title>Genomic Encyclopedia of Archaeal and Bacterial Type Strains, Phase II (KMG-II): from individual species to whole genera.</title>
        <authorList>
            <person name="Goeker M."/>
        </authorList>
    </citation>
    <scope>NUCLEOTIDE SEQUENCE [LARGE SCALE GENOMIC DNA]</scope>
    <source>
        <strain evidence="12 13">DSM 26809</strain>
    </source>
</reference>
<dbReference type="Gene3D" id="3.40.350.10">
    <property type="entry name" value="Creatinase/prolidase N-terminal domain"/>
    <property type="match status" value="1"/>
</dbReference>
<dbReference type="SUPFAM" id="SSF53092">
    <property type="entry name" value="Creatinase/prolidase N-terminal domain"/>
    <property type="match status" value="1"/>
</dbReference>
<evidence type="ECO:0000256" key="1">
    <source>
        <dbReference type="ARBA" id="ARBA00001424"/>
    </source>
</evidence>
<evidence type="ECO:0000256" key="8">
    <source>
        <dbReference type="ARBA" id="ARBA00023049"/>
    </source>
</evidence>
<keyword evidence="8" id="KW-0482">Metalloprotease</keyword>
<name>A0A2T5JBZ4_9SPHI</name>
<evidence type="ECO:0000256" key="10">
    <source>
        <dbReference type="RuleBase" id="RU000590"/>
    </source>
</evidence>
<keyword evidence="12" id="KW-0031">Aminopeptidase</keyword>
<keyword evidence="6 10" id="KW-0479">Metal-binding</keyword>
<comment type="cofactor">
    <cofactor evidence="2">
        <name>Mn(2+)</name>
        <dbReference type="ChEBI" id="CHEBI:29035"/>
    </cofactor>
</comment>
<evidence type="ECO:0000256" key="9">
    <source>
        <dbReference type="ARBA" id="ARBA00023211"/>
    </source>
</evidence>
<dbReference type="SUPFAM" id="SSF55920">
    <property type="entry name" value="Creatinase/aminopeptidase"/>
    <property type="match status" value="1"/>
</dbReference>
<protein>
    <recommendedName>
        <fullName evidence="4">Xaa-Pro aminopeptidase</fullName>
        <ecNumber evidence="4">3.4.11.9</ecNumber>
    </recommendedName>
</protein>
<dbReference type="GO" id="GO:0006508">
    <property type="term" value="P:proteolysis"/>
    <property type="evidence" value="ECO:0007669"/>
    <property type="project" value="UniProtKB-KW"/>
</dbReference>
<comment type="similarity">
    <text evidence="3 10">Belongs to the peptidase M24B family.</text>
</comment>
<evidence type="ECO:0000313" key="12">
    <source>
        <dbReference type="EMBL" id="PTQ99284.1"/>
    </source>
</evidence>
<dbReference type="OrthoDB" id="9806388at2"/>
<keyword evidence="13" id="KW-1185">Reference proteome</keyword>
<dbReference type="Pfam" id="PF05195">
    <property type="entry name" value="AMP_N"/>
    <property type="match status" value="1"/>
</dbReference>
<dbReference type="InterPro" id="IPR052433">
    <property type="entry name" value="X-Pro_dipept-like"/>
</dbReference>
<keyword evidence="7" id="KW-0378">Hydrolase</keyword>
<dbReference type="RefSeq" id="WP_107827222.1">
    <property type="nucleotide sequence ID" value="NZ_CP160205.1"/>
</dbReference>
<evidence type="ECO:0000256" key="7">
    <source>
        <dbReference type="ARBA" id="ARBA00022801"/>
    </source>
</evidence>
<evidence type="ECO:0000256" key="5">
    <source>
        <dbReference type="ARBA" id="ARBA00022670"/>
    </source>
</evidence>
<dbReference type="PROSITE" id="PS00491">
    <property type="entry name" value="PROLINE_PEPTIDASE"/>
    <property type="match status" value="1"/>
</dbReference>
<dbReference type="InterPro" id="IPR001131">
    <property type="entry name" value="Peptidase_M24B_aminopep-P_CS"/>
</dbReference>
<keyword evidence="5" id="KW-0645">Protease</keyword>
<dbReference type="Gene3D" id="3.90.230.10">
    <property type="entry name" value="Creatinase/methionine aminopeptidase superfamily"/>
    <property type="match status" value="1"/>
</dbReference>
<sequence>MKYLPLSNNLFLINRKNFVQRLKKASIAIFNANDEFVRSGDQNFIFKQNADFFYLTGIDQEQSILILFPDCPNPLYREVLFLRQTNEHIAVWEGHKYTKEEARAASGIENIYWLQDFDAILHSIIHYAENIYINTNENDRYAHTVPYRDLRFLNDLRSKYPLHHYERSAPIMRELRAVKSEIEVELTQKACAITRDSFIRVLKFVKPGVTEYEIEAEIIHEFIRQRATGQAYSPIIASGANANILHYIDNNQICKDGDVILMDYAAEYANYNADMTRSIPVNGRFTQRQRDVYNAVLRVMHEAKKMLIAGTIWNEYHDEVGKIMTSELIGLGLLDKHDVEKQDAKVPAYKKYFMHGTSHHLGIDVHDFASRYTPFAAGNILTCEPGIYIPAEGLGIRLENDILITQDGNIDLMADIPIEADEIEELMNS</sequence>
<dbReference type="InterPro" id="IPR007865">
    <property type="entry name" value="Aminopep_P_N"/>
</dbReference>
<organism evidence="12 13">
    <name type="scientific">Mucilaginibacter yixingensis</name>
    <dbReference type="NCBI Taxonomy" id="1295612"/>
    <lineage>
        <taxon>Bacteria</taxon>
        <taxon>Pseudomonadati</taxon>
        <taxon>Bacteroidota</taxon>
        <taxon>Sphingobacteriia</taxon>
        <taxon>Sphingobacteriales</taxon>
        <taxon>Sphingobacteriaceae</taxon>
        <taxon>Mucilaginibacter</taxon>
    </lineage>
</organism>
<dbReference type="CDD" id="cd01087">
    <property type="entry name" value="Prolidase"/>
    <property type="match status" value="1"/>
</dbReference>
<accession>A0A2T5JBZ4</accession>
<comment type="catalytic activity">
    <reaction evidence="1">
        <text>Release of any N-terminal amino acid, including proline, that is linked to proline, even from a dipeptide or tripeptide.</text>
        <dbReference type="EC" id="3.4.11.9"/>
    </reaction>
</comment>
<evidence type="ECO:0000256" key="4">
    <source>
        <dbReference type="ARBA" id="ARBA00012574"/>
    </source>
</evidence>
<comment type="caution">
    <text evidence="12">The sequence shown here is derived from an EMBL/GenBank/DDBJ whole genome shotgun (WGS) entry which is preliminary data.</text>
</comment>
<dbReference type="GO" id="GO:0070006">
    <property type="term" value="F:metalloaminopeptidase activity"/>
    <property type="evidence" value="ECO:0007669"/>
    <property type="project" value="InterPro"/>
</dbReference>
<dbReference type="EC" id="3.4.11.9" evidence="4"/>